<dbReference type="AlphaFoldDB" id="A0AAE3QR11"/>
<dbReference type="EMBL" id="JASJOS010000005">
    <property type="protein sequence ID" value="MDJ1481600.1"/>
    <property type="molecule type" value="Genomic_DNA"/>
</dbReference>
<dbReference type="InterPro" id="IPR018775">
    <property type="entry name" value="RlaP"/>
</dbReference>
<evidence type="ECO:0000313" key="1">
    <source>
        <dbReference type="EMBL" id="MDJ1481600.1"/>
    </source>
</evidence>
<dbReference type="Pfam" id="PF10127">
    <property type="entry name" value="RlaP"/>
    <property type="match status" value="1"/>
</dbReference>
<reference evidence="1" key="1">
    <citation type="submission" date="2023-05" db="EMBL/GenBank/DDBJ databases">
        <authorList>
            <person name="Zhang X."/>
        </authorList>
    </citation>
    <scope>NUCLEOTIDE SEQUENCE</scope>
    <source>
        <strain evidence="1">YF14B1</strain>
    </source>
</reference>
<proteinExistence type="predicted"/>
<comment type="caution">
    <text evidence="1">The sequence shown here is derived from an EMBL/GenBank/DDBJ whole genome shotgun (WGS) entry which is preliminary data.</text>
</comment>
<dbReference type="Proteomes" id="UP001241110">
    <property type="component" value="Unassembled WGS sequence"/>
</dbReference>
<name>A0AAE3QR11_9BACT</name>
<accession>A0AAE3QR11</accession>
<protein>
    <submittedName>
        <fullName evidence="1">Nucleotidyltransferase domain-containing protein</fullName>
    </submittedName>
</protein>
<dbReference type="RefSeq" id="WP_313979588.1">
    <property type="nucleotide sequence ID" value="NZ_JASJOS010000005.1"/>
</dbReference>
<evidence type="ECO:0000313" key="2">
    <source>
        <dbReference type="Proteomes" id="UP001241110"/>
    </source>
</evidence>
<organism evidence="1 2">
    <name type="scientific">Xanthocytophaga flava</name>
    <dbReference type="NCBI Taxonomy" id="3048013"/>
    <lineage>
        <taxon>Bacteria</taxon>
        <taxon>Pseudomonadati</taxon>
        <taxon>Bacteroidota</taxon>
        <taxon>Cytophagia</taxon>
        <taxon>Cytophagales</taxon>
        <taxon>Rhodocytophagaceae</taxon>
        <taxon>Xanthocytophaga</taxon>
    </lineage>
</organism>
<gene>
    <name evidence="1" type="ORF">QNI16_13960</name>
</gene>
<sequence>MNIHFKEESLFAKLIKATIVQLEVGSPLYGLQDEHSDRDLLCIYYPFYNQLSSFTQTHHQLQYKAQHIDYLFVDIFTFIRNALSGDSTLNFEAIHIENLQYTSLGFLYTHRAYFYNYQISKAYLGFANRDLKQYWQQPSERDAIKKYIHAERGFLFAKSIFQKNFILKDAILLEKRQNFISLSLSARKETLKELQNEIDYFRKTVLTTAIESGKLTRYMQPLHQKEIDTYLQRLKSLPYYQYAQTEEFDLDLFYTVNENGLSYE</sequence>